<evidence type="ECO:0000313" key="4">
    <source>
        <dbReference type="Proteomes" id="UP000273001"/>
    </source>
</evidence>
<evidence type="ECO:0000313" key="3">
    <source>
        <dbReference type="EMBL" id="AYD90987.1"/>
    </source>
</evidence>
<evidence type="ECO:0000256" key="2">
    <source>
        <dbReference type="SAM" id="MobiDB-lite"/>
    </source>
</evidence>
<name>A0ABN5PRG9_9ACTO</name>
<dbReference type="Pfam" id="PF04977">
    <property type="entry name" value="DivIC"/>
    <property type="match status" value="1"/>
</dbReference>
<reference evidence="3 4" key="1">
    <citation type="submission" date="2018-09" db="EMBL/GenBank/DDBJ databases">
        <authorList>
            <person name="Li J."/>
        </authorList>
    </citation>
    <scope>NUCLEOTIDE SEQUENCE [LARGE SCALE GENOMIC DNA]</scope>
    <source>
        <strain evidence="3 4">2129</strain>
    </source>
</reference>
<dbReference type="EMBL" id="CP032514">
    <property type="protein sequence ID" value="AYD90987.1"/>
    <property type="molecule type" value="Genomic_DNA"/>
</dbReference>
<accession>A0ABN5PRG9</accession>
<sequence length="127" mass="14110">MVTLVLVCLIAFAVVFTSLRAYLSQQAQYDAVVDQIEEARATSTALEEELELWEDEDYVRAQVRERLGYVMPGETSYVVVGAEQFEDGAQGEVGGGREDQDLPWYTTLQDSARAAGHGEERSEEQDG</sequence>
<keyword evidence="1" id="KW-0175">Coiled coil</keyword>
<feature type="coiled-coil region" evidence="1">
    <location>
        <begin position="29"/>
        <end position="56"/>
    </location>
</feature>
<protein>
    <submittedName>
        <fullName evidence="3">Septum formation initiator family protein</fullName>
    </submittedName>
</protein>
<feature type="region of interest" description="Disordered" evidence="2">
    <location>
        <begin position="89"/>
        <end position="127"/>
    </location>
</feature>
<keyword evidence="4" id="KW-1185">Reference proteome</keyword>
<dbReference type="InterPro" id="IPR007060">
    <property type="entry name" value="FtsL/DivIC"/>
</dbReference>
<proteinExistence type="predicted"/>
<organism evidence="3 4">
    <name type="scientific">Actinomyces lilanjuaniae</name>
    <dbReference type="NCBI Taxonomy" id="2321394"/>
    <lineage>
        <taxon>Bacteria</taxon>
        <taxon>Bacillati</taxon>
        <taxon>Actinomycetota</taxon>
        <taxon>Actinomycetes</taxon>
        <taxon>Actinomycetales</taxon>
        <taxon>Actinomycetaceae</taxon>
        <taxon>Actinomyces</taxon>
    </lineage>
</organism>
<evidence type="ECO:0000256" key="1">
    <source>
        <dbReference type="SAM" id="Coils"/>
    </source>
</evidence>
<dbReference type="Proteomes" id="UP000273001">
    <property type="component" value="Chromosome"/>
</dbReference>
<gene>
    <name evidence="3" type="ORF">D5R93_10960</name>
</gene>